<keyword evidence="1" id="KW-1133">Transmembrane helix</keyword>
<accession>A0ABW8BZP6</accession>
<dbReference type="InterPro" id="IPR058070">
    <property type="entry name" value="MmpB-like"/>
</dbReference>
<dbReference type="RefSeq" id="WP_399644118.1">
    <property type="nucleotide sequence ID" value="NZ_JBITYG010000001.1"/>
</dbReference>
<dbReference type="EMBL" id="JBITYG010000001">
    <property type="protein sequence ID" value="MFI9099637.1"/>
    <property type="molecule type" value="Genomic_DNA"/>
</dbReference>
<comment type="caution">
    <text evidence="2">The sequence shown here is derived from an EMBL/GenBank/DDBJ whole genome shotgun (WGS) entry which is preliminary data.</text>
</comment>
<evidence type="ECO:0000313" key="2">
    <source>
        <dbReference type="EMBL" id="MFI9099637.1"/>
    </source>
</evidence>
<proteinExistence type="predicted"/>
<feature type="transmembrane region" description="Helical" evidence="1">
    <location>
        <begin position="26"/>
        <end position="44"/>
    </location>
</feature>
<reference evidence="2 3" key="1">
    <citation type="submission" date="2024-10" db="EMBL/GenBank/DDBJ databases">
        <title>The Natural Products Discovery Center: Release of the First 8490 Sequenced Strains for Exploring Actinobacteria Biosynthetic Diversity.</title>
        <authorList>
            <person name="Kalkreuter E."/>
            <person name="Kautsar S.A."/>
            <person name="Yang D."/>
            <person name="Bader C.D."/>
            <person name="Teijaro C.N."/>
            <person name="Fluegel L."/>
            <person name="Davis C.M."/>
            <person name="Simpson J.R."/>
            <person name="Lauterbach L."/>
            <person name="Steele A.D."/>
            <person name="Gui C."/>
            <person name="Meng S."/>
            <person name="Li G."/>
            <person name="Viehrig K."/>
            <person name="Ye F."/>
            <person name="Su P."/>
            <person name="Kiefer A.F."/>
            <person name="Nichols A."/>
            <person name="Cepeda A.J."/>
            <person name="Yan W."/>
            <person name="Fan B."/>
            <person name="Jiang Y."/>
            <person name="Adhikari A."/>
            <person name="Zheng C.-J."/>
            <person name="Schuster L."/>
            <person name="Cowan T.M."/>
            <person name="Smanski M.J."/>
            <person name="Chevrette M.G."/>
            <person name="De Carvalho L.P.S."/>
            <person name="Shen B."/>
        </authorList>
    </citation>
    <scope>NUCLEOTIDE SEQUENCE [LARGE SCALE GENOMIC DNA]</scope>
    <source>
        <strain evidence="2 3">NPDC053399</strain>
    </source>
</reference>
<keyword evidence="3" id="KW-1185">Reference proteome</keyword>
<keyword evidence="1" id="KW-0812">Transmembrane</keyword>
<dbReference type="NCBIfam" id="NF047320">
    <property type="entry name" value="morpho_MmpB"/>
    <property type="match status" value="1"/>
</dbReference>
<protein>
    <submittedName>
        <fullName evidence="2">Morphogenic membrane protein MmpB</fullName>
    </submittedName>
</protein>
<dbReference type="Proteomes" id="UP001614394">
    <property type="component" value="Unassembled WGS sequence"/>
</dbReference>
<evidence type="ECO:0000313" key="3">
    <source>
        <dbReference type="Proteomes" id="UP001614394"/>
    </source>
</evidence>
<dbReference type="Pfam" id="PF26627">
    <property type="entry name" value="MmpB"/>
    <property type="match status" value="1"/>
</dbReference>
<sequence length="45" mass="5347">MLWSDRDRRDEPPEDMRQVQAMLRRAMLVIALTVPLLMLLVGWHS</sequence>
<keyword evidence="1" id="KW-0472">Membrane</keyword>
<organism evidence="2 3">
    <name type="scientific">Streptomyces fildesensis</name>
    <dbReference type="NCBI Taxonomy" id="375757"/>
    <lineage>
        <taxon>Bacteria</taxon>
        <taxon>Bacillati</taxon>
        <taxon>Actinomycetota</taxon>
        <taxon>Actinomycetes</taxon>
        <taxon>Kitasatosporales</taxon>
        <taxon>Streptomycetaceae</taxon>
        <taxon>Streptomyces</taxon>
    </lineage>
</organism>
<evidence type="ECO:0000256" key="1">
    <source>
        <dbReference type="SAM" id="Phobius"/>
    </source>
</evidence>
<name>A0ABW8BZP6_9ACTN</name>
<gene>
    <name evidence="2" type="primary">mmpB</name>
    <name evidence="2" type="ORF">ACIGXA_03860</name>
</gene>